<dbReference type="KEGG" id="cmah:C1I91_02845"/>
<evidence type="ECO:0000259" key="1">
    <source>
        <dbReference type="Pfam" id="PF26353"/>
    </source>
</evidence>
<protein>
    <recommendedName>
        <fullName evidence="1">YhfM-like domain-containing protein</fullName>
    </recommendedName>
</protein>
<dbReference type="PROSITE" id="PS51257">
    <property type="entry name" value="PROKAR_LIPOPROTEIN"/>
    <property type="match status" value="1"/>
</dbReference>
<organism evidence="2 3">
    <name type="scientific">Clostridium manihotivorum</name>
    <dbReference type="NCBI Taxonomy" id="2320868"/>
    <lineage>
        <taxon>Bacteria</taxon>
        <taxon>Bacillati</taxon>
        <taxon>Bacillota</taxon>
        <taxon>Clostridia</taxon>
        <taxon>Eubacteriales</taxon>
        <taxon>Clostridiaceae</taxon>
        <taxon>Clostridium</taxon>
    </lineage>
</organism>
<dbReference type="AlphaFoldDB" id="A0A410DNQ7"/>
<evidence type="ECO:0000313" key="3">
    <source>
        <dbReference type="Proteomes" id="UP000286268"/>
    </source>
</evidence>
<gene>
    <name evidence="2" type="ORF">C1I91_02845</name>
</gene>
<proteinExistence type="predicted"/>
<dbReference type="Proteomes" id="UP000286268">
    <property type="component" value="Chromosome"/>
</dbReference>
<sequence>MNSKKYIILSLISVLVSLILVSCSITDAIQSKLGNKNKDFEYIKQNKVDKIVIQSTRDTGFRFVVTDKSTISEIYDLLSSAKAVSEKSSLDPDYIFEMQMGKDIKKFNYVVGIYDKKTGNFYDDKSTYVVPKRLDNDIIQNLSFIRKPREFEHVYYQSIIDVMKKDKDKLIQDGGNIGVDISEDRDCAQYILSTDLEQFKRDIKAVVPKGELVTKDTDKYDTLISVKNQGYKTTTFKTIVTITSKKDNSQTNYYVDAKYDDFNAWQISVLDKKPDSW</sequence>
<reference evidence="2 3" key="1">
    <citation type="submission" date="2018-01" db="EMBL/GenBank/DDBJ databases">
        <title>Genome Sequencing and Assembly of Anaerobacter polyendosporus strain CT4.</title>
        <authorList>
            <person name="Tachaapaikoon C."/>
            <person name="Sutheeworapong S."/>
            <person name="Jenjaroenpun P."/>
            <person name="Wongsurawat T."/>
            <person name="Nookeaw I."/>
            <person name="Cheawchanlertfa P."/>
            <person name="Kosugi A."/>
            <person name="Cheevadhanarak S."/>
            <person name="Ratanakhanokchai K."/>
        </authorList>
    </citation>
    <scope>NUCLEOTIDE SEQUENCE [LARGE SCALE GENOMIC DNA]</scope>
    <source>
        <strain evidence="2 3">CT4</strain>
    </source>
</reference>
<dbReference type="EMBL" id="CP025746">
    <property type="protein sequence ID" value="QAA30690.1"/>
    <property type="molecule type" value="Genomic_DNA"/>
</dbReference>
<dbReference type="OrthoDB" id="1931871at2"/>
<evidence type="ECO:0000313" key="2">
    <source>
        <dbReference type="EMBL" id="QAA30690.1"/>
    </source>
</evidence>
<dbReference type="RefSeq" id="WP_128211140.1">
    <property type="nucleotide sequence ID" value="NZ_CP025746.1"/>
</dbReference>
<dbReference type="Pfam" id="PF26353">
    <property type="entry name" value="YhfM"/>
    <property type="match status" value="1"/>
</dbReference>
<feature type="domain" description="YhfM-like" evidence="1">
    <location>
        <begin position="44"/>
        <end position="148"/>
    </location>
</feature>
<dbReference type="InterPro" id="IPR058780">
    <property type="entry name" value="YhfM-like_dom"/>
</dbReference>
<name>A0A410DNQ7_9CLOT</name>
<keyword evidence="3" id="KW-1185">Reference proteome</keyword>
<accession>A0A410DNQ7</accession>